<evidence type="ECO:0000313" key="2">
    <source>
        <dbReference type="EMBL" id="MCE7001322.1"/>
    </source>
</evidence>
<dbReference type="Gene3D" id="1.10.3210.10">
    <property type="entry name" value="Hypothetical protein af1432"/>
    <property type="match status" value="1"/>
</dbReference>
<dbReference type="Proteomes" id="UP001521150">
    <property type="component" value="Unassembled WGS sequence"/>
</dbReference>
<feature type="domain" description="HD" evidence="1">
    <location>
        <begin position="27"/>
        <end position="124"/>
    </location>
</feature>
<dbReference type="InterPro" id="IPR006674">
    <property type="entry name" value="HD_domain"/>
</dbReference>
<sequence length="175" mass="19459">MSSYRPLPEEVVALLETVDAPPRLAAHLRLVHDVAVELVEWFEQRGVVVDREAVLFGAATHDIGKVLHPAELSGPGSQHEPAGYELLVEHGFPERLARFARTHASWTEQGIEFEDLVVSLADKVWKAKRVQDLENLIVERLPGEAWEAFMALDDVLDRIAATADTRLAFQAAHPS</sequence>
<gene>
    <name evidence="2" type="ORF">LWC34_00475</name>
</gene>
<comment type="caution">
    <text evidence="2">The sequence shown here is derived from an EMBL/GenBank/DDBJ whole genome shotgun (WGS) entry which is preliminary data.</text>
</comment>
<dbReference type="SUPFAM" id="SSF109604">
    <property type="entry name" value="HD-domain/PDEase-like"/>
    <property type="match status" value="1"/>
</dbReference>
<evidence type="ECO:0000259" key="1">
    <source>
        <dbReference type="Pfam" id="PF01966"/>
    </source>
</evidence>
<protein>
    <submittedName>
        <fullName evidence="2">HD domain-containing protein</fullName>
    </submittedName>
</protein>
<dbReference type="InterPro" id="IPR006675">
    <property type="entry name" value="HDIG_dom"/>
</dbReference>
<dbReference type="NCBIfam" id="TIGR00277">
    <property type="entry name" value="HDIG"/>
    <property type="match status" value="1"/>
</dbReference>
<dbReference type="EMBL" id="JAJVCN010000001">
    <property type="protein sequence ID" value="MCE7001322.1"/>
    <property type="molecule type" value="Genomic_DNA"/>
</dbReference>
<proteinExistence type="predicted"/>
<dbReference type="Pfam" id="PF01966">
    <property type="entry name" value="HD"/>
    <property type="match status" value="1"/>
</dbReference>
<reference evidence="2 3" key="1">
    <citation type="submission" date="2021-12" db="EMBL/GenBank/DDBJ databases">
        <title>Genome sequence of Kibdelosporangium philippinense ATCC 49844.</title>
        <authorList>
            <person name="Fedorov E.A."/>
            <person name="Omeragic M."/>
            <person name="Shalygina K.F."/>
            <person name="Maclea K.S."/>
        </authorList>
    </citation>
    <scope>NUCLEOTIDE SEQUENCE [LARGE SCALE GENOMIC DNA]</scope>
    <source>
        <strain evidence="2 3">ATCC 49844</strain>
    </source>
</reference>
<name>A0ABS8Z1H5_9PSEU</name>
<dbReference type="RefSeq" id="WP_233722397.1">
    <property type="nucleotide sequence ID" value="NZ_JAJVCN010000001.1"/>
</dbReference>
<keyword evidence="3" id="KW-1185">Reference proteome</keyword>
<evidence type="ECO:0000313" key="3">
    <source>
        <dbReference type="Proteomes" id="UP001521150"/>
    </source>
</evidence>
<accession>A0ABS8Z1H5</accession>
<organism evidence="2 3">
    <name type="scientific">Kibdelosporangium philippinense</name>
    <dbReference type="NCBI Taxonomy" id="211113"/>
    <lineage>
        <taxon>Bacteria</taxon>
        <taxon>Bacillati</taxon>
        <taxon>Actinomycetota</taxon>
        <taxon>Actinomycetes</taxon>
        <taxon>Pseudonocardiales</taxon>
        <taxon>Pseudonocardiaceae</taxon>
        <taxon>Kibdelosporangium</taxon>
    </lineage>
</organism>